<dbReference type="EMBL" id="CP046956">
    <property type="protein sequence ID" value="QTN01530.1"/>
    <property type="molecule type" value="Genomic_DNA"/>
</dbReference>
<feature type="domain" description="Peptidase C39-like" evidence="2">
    <location>
        <begin position="90"/>
        <end position="255"/>
    </location>
</feature>
<gene>
    <name evidence="3" type="ORF">ERJ70_13045</name>
</gene>
<keyword evidence="1" id="KW-0472">Membrane</keyword>
<keyword evidence="1" id="KW-0812">Transmembrane</keyword>
<organism evidence="3 4">
    <name type="scientific">Sediminibacillus dalangtanensis</name>
    <dbReference type="NCBI Taxonomy" id="2729421"/>
    <lineage>
        <taxon>Bacteria</taxon>
        <taxon>Bacillati</taxon>
        <taxon>Bacillota</taxon>
        <taxon>Bacilli</taxon>
        <taxon>Bacillales</taxon>
        <taxon>Bacillaceae</taxon>
        <taxon>Sediminibacillus</taxon>
    </lineage>
</organism>
<dbReference type="PANTHER" id="PTHR37806:SF1">
    <property type="entry name" value="PEPTIDASE C39-LIKE DOMAIN-CONTAINING PROTEIN"/>
    <property type="match status" value="1"/>
</dbReference>
<evidence type="ECO:0000259" key="2">
    <source>
        <dbReference type="Pfam" id="PF13529"/>
    </source>
</evidence>
<sequence length="284" mass="32824">MTLLLSYFHQKAAIQTWQLFYKSNALLFALCTITVSLIILYNNRYTWLPAASEWLKEQANPVRADELPTVELEPVFPLIEQFQLPESVHLEVPQIMQYPELPRGCEVTSLAMLLQYNGVEVSKLKLAEQVDKDKTPFQQTEKGIYFGNPSNGFVGDMYSLDKPGFGVYHQPIARLAERYLGDRVHDFSGGHFYEIFKYLHNRQPVWVITNTTFKKLPEKEFQTWNTEQGSINITMKEHSVLVTGYDDSYIYFNDPLAKQQRKAPINAFKEAWVQMGKQAITVKP</sequence>
<dbReference type="Gene3D" id="3.90.70.10">
    <property type="entry name" value="Cysteine proteinases"/>
    <property type="match status" value="1"/>
</dbReference>
<evidence type="ECO:0000313" key="4">
    <source>
        <dbReference type="Proteomes" id="UP000665043"/>
    </source>
</evidence>
<keyword evidence="4" id="KW-1185">Reference proteome</keyword>
<accession>A0ABX7VZA5</accession>
<dbReference type="InterPro" id="IPR039563">
    <property type="entry name" value="Peptidase_C39_single_dom"/>
</dbReference>
<dbReference type="Pfam" id="PF13529">
    <property type="entry name" value="Peptidase_C39_2"/>
    <property type="match status" value="1"/>
</dbReference>
<dbReference type="PANTHER" id="PTHR37806">
    <property type="entry name" value="LMO0724 PROTEIN"/>
    <property type="match status" value="1"/>
</dbReference>
<dbReference type="Proteomes" id="UP000665043">
    <property type="component" value="Chromosome"/>
</dbReference>
<keyword evidence="1" id="KW-1133">Transmembrane helix</keyword>
<proteinExistence type="predicted"/>
<name>A0ABX7VZA5_9BACI</name>
<evidence type="ECO:0000313" key="3">
    <source>
        <dbReference type="EMBL" id="QTN01530.1"/>
    </source>
</evidence>
<reference evidence="3 4" key="1">
    <citation type="submission" date="2019-12" db="EMBL/GenBank/DDBJ databases">
        <title>The whole genome sequencing of a strain isolated from a Mars analog, Dalangtan Playa.</title>
        <authorList>
            <person name="Huang T."/>
        </authorList>
    </citation>
    <scope>NUCLEOTIDE SEQUENCE [LARGE SCALE GENOMIC DNA]</scope>
    <source>
        <strain evidence="3 4">DP4-553-S</strain>
    </source>
</reference>
<protein>
    <recommendedName>
        <fullName evidence="2">Peptidase C39-like domain-containing protein</fullName>
    </recommendedName>
</protein>
<feature type="transmembrane region" description="Helical" evidence="1">
    <location>
        <begin position="20"/>
        <end position="41"/>
    </location>
</feature>
<dbReference type="CDD" id="cd02549">
    <property type="entry name" value="Peptidase_C39A"/>
    <property type="match status" value="1"/>
</dbReference>
<dbReference type="InterPro" id="IPR039564">
    <property type="entry name" value="Peptidase_C39-like"/>
</dbReference>
<evidence type="ECO:0000256" key="1">
    <source>
        <dbReference type="SAM" id="Phobius"/>
    </source>
</evidence>